<dbReference type="GO" id="GO:0016829">
    <property type="term" value="F:lyase activity"/>
    <property type="evidence" value="ECO:0007669"/>
    <property type="project" value="UniProtKB-KW"/>
</dbReference>
<evidence type="ECO:0000256" key="3">
    <source>
        <dbReference type="ARBA" id="ARBA00023239"/>
    </source>
</evidence>
<keyword evidence="8" id="KW-1185">Reference proteome</keyword>
<feature type="active site" description="Proton donor/acceptor" evidence="5">
    <location>
        <position position="135"/>
    </location>
</feature>
<dbReference type="eggNOG" id="KOG3102">
    <property type="taxonomic scope" value="Eukaryota"/>
</dbReference>
<accession>F0XCG7</accession>
<dbReference type="OrthoDB" id="49151at2759"/>
<keyword evidence="1 5" id="KW-0540">Nuclease</keyword>
<dbReference type="GO" id="GO:1990838">
    <property type="term" value="F:poly(U)-specific exoribonuclease activity, producing 3' uridine cyclic phosphate ends"/>
    <property type="evidence" value="ECO:0007669"/>
    <property type="project" value="UniProtKB-UniRule"/>
</dbReference>
<gene>
    <name evidence="5" type="primary">USB1</name>
    <name evidence="7" type="ORF">CMQ_1142</name>
</gene>
<evidence type="ECO:0000256" key="6">
    <source>
        <dbReference type="SAM" id="MobiDB-lite"/>
    </source>
</evidence>
<feature type="region of interest" description="Disordered" evidence="6">
    <location>
        <begin position="1"/>
        <end position="22"/>
    </location>
</feature>
<keyword evidence="3" id="KW-0456">Lyase</keyword>
<organism evidence="8">
    <name type="scientific">Grosmannia clavigera (strain kw1407 / UAMH 11150)</name>
    <name type="common">Blue stain fungus</name>
    <name type="synonym">Graphiocladiella clavigera</name>
    <dbReference type="NCBI Taxonomy" id="655863"/>
    <lineage>
        <taxon>Eukaryota</taxon>
        <taxon>Fungi</taxon>
        <taxon>Dikarya</taxon>
        <taxon>Ascomycota</taxon>
        <taxon>Pezizomycotina</taxon>
        <taxon>Sordariomycetes</taxon>
        <taxon>Sordariomycetidae</taxon>
        <taxon>Ophiostomatales</taxon>
        <taxon>Ophiostomataceae</taxon>
        <taxon>Leptographium</taxon>
    </lineage>
</organism>
<dbReference type="EC" id="3.1.4.-" evidence="5"/>
<proteinExistence type="inferred from homology"/>
<keyword evidence="2 5" id="KW-0378">Hydrolase</keyword>
<dbReference type="PANTHER" id="PTHR13522:SF3">
    <property type="entry name" value="U6 SNRNA PHOSPHODIESTERASE 1"/>
    <property type="match status" value="1"/>
</dbReference>
<keyword evidence="4 5" id="KW-0539">Nucleus</keyword>
<feature type="compositionally biased region" description="Basic residues" evidence="6">
    <location>
        <begin position="330"/>
        <end position="339"/>
    </location>
</feature>
<dbReference type="InterPro" id="IPR027521">
    <property type="entry name" value="Usb1"/>
</dbReference>
<dbReference type="HOGENOM" id="CLU_050234_1_0_1"/>
<evidence type="ECO:0000256" key="5">
    <source>
        <dbReference type="HAMAP-Rule" id="MF_03040"/>
    </source>
</evidence>
<dbReference type="EMBL" id="GL629765">
    <property type="protein sequence ID" value="EFX04214.1"/>
    <property type="molecule type" value="Genomic_DNA"/>
</dbReference>
<dbReference type="STRING" id="655863.F0XCG7"/>
<dbReference type="PANTHER" id="PTHR13522">
    <property type="entry name" value="U6 SNRNA PHOSPHODIESTERASE 1"/>
    <property type="match status" value="1"/>
</dbReference>
<dbReference type="GO" id="GO:0034477">
    <property type="term" value="P:U6 snRNA 3'-end processing"/>
    <property type="evidence" value="ECO:0007669"/>
    <property type="project" value="UniProtKB-UniRule"/>
</dbReference>
<evidence type="ECO:0000256" key="1">
    <source>
        <dbReference type="ARBA" id="ARBA00022722"/>
    </source>
</evidence>
<dbReference type="Pfam" id="PF09749">
    <property type="entry name" value="HVSL"/>
    <property type="match status" value="1"/>
</dbReference>
<dbReference type="GO" id="GO:0005634">
    <property type="term" value="C:nucleus"/>
    <property type="evidence" value="ECO:0007669"/>
    <property type="project" value="UniProtKB-SubCell"/>
</dbReference>
<feature type="active site" description="Proton donor/acceptor" evidence="5">
    <location>
        <position position="254"/>
    </location>
</feature>
<comment type="similarity">
    <text evidence="5">Belongs to the 2H phosphoesterase superfamily. USB1 family.</text>
</comment>
<name>F0XCG7_GROCL</name>
<protein>
    <recommendedName>
        <fullName evidence="5">U6 snRNA phosphodiesterase</fullName>
        <ecNumber evidence="5">3.1.4.-</ecNumber>
    </recommendedName>
</protein>
<comment type="function">
    <text evidence="5">Phosphodiesterase responsible for the U6 snRNA 3' end processing. Acts as an exoribonuclease (RNase) responsible for trimming the poly(U) tract of the last nucleotides in the pre-U6 snRNA molecule, leading to the formation of mature U6 snRNA.</text>
</comment>
<sequence>MACLVDYSSSAGEEDEDKTADVTKRTSLEAAAAAPPASLPPLPRSFHDIYAANVRTSTADCPSLHQGRTRAIPHVAGQWPSHIYVEWFPTSPEHASLEALLTAVIDVLPQTGNPPGRPAVHSLLTSDLGVPLPLHISLSRPFVLRTAQKPTFLDSLIASVSSSRVVPSYVGFNGLDWYRSPDSARAFLVLRVAVTDKAAVADVSKSRGRGHNHPLVSLLARCNSQVASVGQPTLYGQSTASESDEDDTVAFAFHVSVAWTLADDIHAWVKLTEQAYGTWQQNQRKESKEPLHFNVDSVKIKIGNIVSDIPLAASERRAKRARTNTGPNHGPRKKLSGLY</sequence>
<evidence type="ECO:0000313" key="7">
    <source>
        <dbReference type="EMBL" id="EFX04214.1"/>
    </source>
</evidence>
<dbReference type="HAMAP" id="MF_03040">
    <property type="entry name" value="USB1"/>
    <property type="match status" value="1"/>
</dbReference>
<dbReference type="GeneID" id="25973988"/>
<dbReference type="AlphaFoldDB" id="F0XCG7"/>
<reference evidence="7 8" key="1">
    <citation type="journal article" date="2011" name="Proc. Natl. Acad. Sci. U.S.A.">
        <title>Genome and transcriptome analyses of the mountain pine beetle-fungal symbiont Grosmannia clavigera, a lodgepole pine pathogen.</title>
        <authorList>
            <person name="DiGuistini S."/>
            <person name="Wang Y."/>
            <person name="Liao N.Y."/>
            <person name="Taylor G."/>
            <person name="Tanguay P."/>
            <person name="Feau N."/>
            <person name="Henrissat B."/>
            <person name="Chan S.K."/>
            <person name="Hesse-Orce U."/>
            <person name="Alamouti S.M."/>
            <person name="Tsui C.K.M."/>
            <person name="Docking R.T."/>
            <person name="Levasseur A."/>
            <person name="Haridas S."/>
            <person name="Robertson G."/>
            <person name="Birol I."/>
            <person name="Holt R.A."/>
            <person name="Marra M.A."/>
            <person name="Hamelin R.C."/>
            <person name="Hirst M."/>
            <person name="Jones S.J.M."/>
            <person name="Bohlmann J."/>
            <person name="Breuil C."/>
        </authorList>
    </citation>
    <scope>NUCLEOTIDE SEQUENCE [LARGE SCALE GENOMIC DNA]</scope>
    <source>
        <strain evidence="8">kw1407 / UAMH 11150</strain>
    </source>
</reference>
<dbReference type="Gene3D" id="3.90.1140.10">
    <property type="entry name" value="Cyclic phosphodiesterase"/>
    <property type="match status" value="1"/>
</dbReference>
<comment type="subcellular location">
    <subcellularLocation>
        <location evidence="5">Nucleus</location>
    </subcellularLocation>
</comment>
<evidence type="ECO:0000256" key="2">
    <source>
        <dbReference type="ARBA" id="ARBA00022801"/>
    </source>
</evidence>
<evidence type="ECO:0000313" key="8">
    <source>
        <dbReference type="Proteomes" id="UP000007796"/>
    </source>
</evidence>
<dbReference type="InParanoid" id="F0XCG7"/>
<feature type="region of interest" description="Disordered" evidence="6">
    <location>
        <begin position="316"/>
        <end position="339"/>
    </location>
</feature>
<evidence type="ECO:0000256" key="4">
    <source>
        <dbReference type="ARBA" id="ARBA00023242"/>
    </source>
</evidence>
<dbReference type="RefSeq" id="XP_014173696.1">
    <property type="nucleotide sequence ID" value="XM_014318221.1"/>
</dbReference>
<dbReference type="Proteomes" id="UP000007796">
    <property type="component" value="Unassembled WGS sequence"/>
</dbReference>